<keyword evidence="7" id="KW-0067">ATP-binding</keyword>
<dbReference type="InterPro" id="IPR050107">
    <property type="entry name" value="ABC_carbohydrate_import_ATPase"/>
</dbReference>
<dbReference type="FunFam" id="3.40.50.300:FF:000127">
    <property type="entry name" value="Ribose import ATP-binding protein RbsA"/>
    <property type="match status" value="1"/>
</dbReference>
<dbReference type="InterPro" id="IPR027417">
    <property type="entry name" value="P-loop_NTPase"/>
</dbReference>
<dbReference type="STRING" id="1892869.ACGLYG10_0572"/>
<dbReference type="GO" id="GO:0005886">
    <property type="term" value="C:plasma membrane"/>
    <property type="evidence" value="ECO:0007669"/>
    <property type="project" value="UniProtKB-SubCell"/>
</dbReference>
<keyword evidence="5" id="KW-0677">Repeat</keyword>
<keyword evidence="9" id="KW-0472">Membrane</keyword>
<protein>
    <submittedName>
        <fullName evidence="11">Abc transporter</fullName>
    </submittedName>
</protein>
<evidence type="ECO:0000313" key="11">
    <source>
        <dbReference type="EMBL" id="SHE24371.1"/>
    </source>
</evidence>
<dbReference type="SUPFAM" id="SSF52540">
    <property type="entry name" value="P-loop containing nucleoside triphosphate hydrolases"/>
    <property type="match status" value="2"/>
</dbReference>
<evidence type="ECO:0000256" key="4">
    <source>
        <dbReference type="ARBA" id="ARBA00022597"/>
    </source>
</evidence>
<dbReference type="CDD" id="cd03216">
    <property type="entry name" value="ABC_Carb_Monos_I"/>
    <property type="match status" value="1"/>
</dbReference>
<evidence type="ECO:0000256" key="6">
    <source>
        <dbReference type="ARBA" id="ARBA00022741"/>
    </source>
</evidence>
<comment type="subcellular location">
    <subcellularLocation>
        <location evidence="1">Cell membrane</location>
        <topology evidence="1">Peripheral membrane protein</topology>
    </subcellularLocation>
</comment>
<dbReference type="AlphaFoldDB" id="A0A1M4RWS1"/>
<evidence type="ECO:0000256" key="1">
    <source>
        <dbReference type="ARBA" id="ARBA00004202"/>
    </source>
</evidence>
<dbReference type="PANTHER" id="PTHR43790">
    <property type="entry name" value="CARBOHYDRATE TRANSPORT ATP-BINDING PROTEIN MG119-RELATED"/>
    <property type="match status" value="1"/>
</dbReference>
<dbReference type="Proteomes" id="UP000184291">
    <property type="component" value="Unassembled WGS sequence"/>
</dbReference>
<organism evidence="11 12">
    <name type="scientific">Actinomyces glycerinitolerans</name>
    <dbReference type="NCBI Taxonomy" id="1892869"/>
    <lineage>
        <taxon>Bacteria</taxon>
        <taxon>Bacillati</taxon>
        <taxon>Actinomycetota</taxon>
        <taxon>Actinomycetes</taxon>
        <taxon>Actinomycetales</taxon>
        <taxon>Actinomycetaceae</taxon>
        <taxon>Actinomyces</taxon>
    </lineage>
</organism>
<keyword evidence="4" id="KW-0762">Sugar transport</keyword>
<sequence length="522" mass="56865">MADAVRRAGGKRPDVEPRLKIRGIRKSFGDTRALRDISFELLPGEIHALVGENGAGKSTLIKILTGFQKQDRGEIVLDGEPVSFASTLDARAAGVAAVYQDPALFPSLTVAENIFAPRYPMRAGRVDKAAMKKAAQELLDDLGFDIRADAVVSDLSVAQCEYVEIARALSSDLRLLILDEPTSSLTPKEASDLYGVVRRLRETRGTTIVWISHRLEEVHTLADRVTIMRDGSHVRTCYVDDITTDEIIALMVGRELDLEPHHEETTLGAPVLEVRNLSATNLFEDVGFTVHSGEILGVAGLVGAGRSEVGQAVFGLVPGFRGEVLLNGVRVPRISTRRMVRSGVVYLPEDRDYEGVVTDMSVSDNLVLPSLRTISTHGLRNKRAERSFVAKQIKELEIKARPDDIVASLSGGNKQKVALGRWLSIEPGLLILDEPTHGIDVGTKAEVHAMIRRLARKERRAVIVISSDMPELLALSDRIVVMCRGHVTAELDASTATQEQIMAAAVRSAHSQSTDSASGQEE</sequence>
<dbReference type="CDD" id="cd03215">
    <property type="entry name" value="ABC_Carb_Monos_II"/>
    <property type="match status" value="1"/>
</dbReference>
<dbReference type="Pfam" id="PF00005">
    <property type="entry name" value="ABC_tran"/>
    <property type="match status" value="2"/>
</dbReference>
<evidence type="ECO:0000256" key="2">
    <source>
        <dbReference type="ARBA" id="ARBA00022448"/>
    </source>
</evidence>
<keyword evidence="2" id="KW-0813">Transport</keyword>
<evidence type="ECO:0000256" key="8">
    <source>
        <dbReference type="ARBA" id="ARBA00022967"/>
    </source>
</evidence>
<feature type="domain" description="ABC transporter" evidence="10">
    <location>
        <begin position="267"/>
        <end position="509"/>
    </location>
</feature>
<evidence type="ECO:0000259" key="10">
    <source>
        <dbReference type="PROSITE" id="PS50893"/>
    </source>
</evidence>
<keyword evidence="8" id="KW-1278">Translocase</keyword>
<accession>A0A1M4RWS1</accession>
<dbReference type="PROSITE" id="PS00211">
    <property type="entry name" value="ABC_TRANSPORTER_1"/>
    <property type="match status" value="1"/>
</dbReference>
<evidence type="ECO:0000256" key="7">
    <source>
        <dbReference type="ARBA" id="ARBA00022840"/>
    </source>
</evidence>
<dbReference type="RefSeq" id="WP_073327648.1">
    <property type="nucleotide sequence ID" value="NZ_FQTT01000001.1"/>
</dbReference>
<dbReference type="GO" id="GO:0016887">
    <property type="term" value="F:ATP hydrolysis activity"/>
    <property type="evidence" value="ECO:0007669"/>
    <property type="project" value="InterPro"/>
</dbReference>
<dbReference type="InterPro" id="IPR003439">
    <property type="entry name" value="ABC_transporter-like_ATP-bd"/>
</dbReference>
<proteinExistence type="predicted"/>
<dbReference type="InterPro" id="IPR017871">
    <property type="entry name" value="ABC_transporter-like_CS"/>
</dbReference>
<evidence type="ECO:0000256" key="5">
    <source>
        <dbReference type="ARBA" id="ARBA00022737"/>
    </source>
</evidence>
<dbReference type="PANTHER" id="PTHR43790:SF3">
    <property type="entry name" value="D-ALLOSE IMPORT ATP-BINDING PROTEIN ALSA-RELATED"/>
    <property type="match status" value="1"/>
</dbReference>
<dbReference type="PROSITE" id="PS50893">
    <property type="entry name" value="ABC_TRANSPORTER_2"/>
    <property type="match status" value="2"/>
</dbReference>
<keyword evidence="12" id="KW-1185">Reference proteome</keyword>
<gene>
    <name evidence="11" type="ORF">ACGLYG10_0572</name>
</gene>
<dbReference type="GO" id="GO:0005524">
    <property type="term" value="F:ATP binding"/>
    <property type="evidence" value="ECO:0007669"/>
    <property type="project" value="UniProtKB-KW"/>
</dbReference>
<dbReference type="InterPro" id="IPR003593">
    <property type="entry name" value="AAA+_ATPase"/>
</dbReference>
<name>A0A1M4RWS1_9ACTO</name>
<evidence type="ECO:0000256" key="3">
    <source>
        <dbReference type="ARBA" id="ARBA00022475"/>
    </source>
</evidence>
<keyword evidence="3" id="KW-1003">Cell membrane</keyword>
<reference evidence="12" key="1">
    <citation type="submission" date="2016-09" db="EMBL/GenBank/DDBJ databases">
        <authorList>
            <person name="Strepis N."/>
        </authorList>
    </citation>
    <scope>NUCLEOTIDE SEQUENCE [LARGE SCALE GENOMIC DNA]</scope>
</reference>
<dbReference type="OrthoDB" id="39350at2"/>
<evidence type="ECO:0000313" key="12">
    <source>
        <dbReference type="Proteomes" id="UP000184291"/>
    </source>
</evidence>
<evidence type="ECO:0000256" key="9">
    <source>
        <dbReference type="ARBA" id="ARBA00023136"/>
    </source>
</evidence>
<dbReference type="EMBL" id="FQTT01000001">
    <property type="protein sequence ID" value="SHE24371.1"/>
    <property type="molecule type" value="Genomic_DNA"/>
</dbReference>
<feature type="domain" description="ABC transporter" evidence="10">
    <location>
        <begin position="19"/>
        <end position="255"/>
    </location>
</feature>
<dbReference type="Gene3D" id="3.40.50.300">
    <property type="entry name" value="P-loop containing nucleotide triphosphate hydrolases"/>
    <property type="match status" value="2"/>
</dbReference>
<keyword evidence="6" id="KW-0547">Nucleotide-binding</keyword>
<dbReference type="SMART" id="SM00382">
    <property type="entry name" value="AAA"/>
    <property type="match status" value="2"/>
</dbReference>